<dbReference type="GO" id="GO:0022857">
    <property type="term" value="F:transmembrane transporter activity"/>
    <property type="evidence" value="ECO:0007669"/>
    <property type="project" value="InterPro"/>
</dbReference>
<dbReference type="Gene3D" id="1.20.1250.20">
    <property type="entry name" value="MFS general substrate transporter like domains"/>
    <property type="match status" value="2"/>
</dbReference>
<feature type="transmembrane region" description="Helical" evidence="5">
    <location>
        <begin position="132"/>
        <end position="151"/>
    </location>
</feature>
<dbReference type="PANTHER" id="PTHR23514:SF13">
    <property type="entry name" value="INNER MEMBRANE PROTEIN YBJJ"/>
    <property type="match status" value="1"/>
</dbReference>
<comment type="caution">
    <text evidence="7">The sequence shown here is derived from an EMBL/GenBank/DDBJ whole genome shotgun (WGS) entry which is preliminary data.</text>
</comment>
<proteinExistence type="predicted"/>
<dbReference type="InterPro" id="IPR020846">
    <property type="entry name" value="MFS_dom"/>
</dbReference>
<keyword evidence="4 5" id="KW-0472">Membrane</keyword>
<evidence type="ECO:0000256" key="4">
    <source>
        <dbReference type="ARBA" id="ARBA00023136"/>
    </source>
</evidence>
<evidence type="ECO:0000313" key="7">
    <source>
        <dbReference type="EMBL" id="ELP65836.1"/>
    </source>
</evidence>
<evidence type="ECO:0000256" key="2">
    <source>
        <dbReference type="ARBA" id="ARBA00022692"/>
    </source>
</evidence>
<dbReference type="GO" id="GO:0005886">
    <property type="term" value="C:plasma membrane"/>
    <property type="evidence" value="ECO:0007669"/>
    <property type="project" value="UniProtKB-SubCell"/>
</dbReference>
<feature type="transmembrane region" description="Helical" evidence="5">
    <location>
        <begin position="172"/>
        <end position="190"/>
    </location>
</feature>
<gene>
    <name evidence="7" type="ORF">STRTUCAR8_01832</name>
</gene>
<feature type="transmembrane region" description="Helical" evidence="5">
    <location>
        <begin position="309"/>
        <end position="329"/>
    </location>
</feature>
<dbReference type="Proteomes" id="UP000010931">
    <property type="component" value="Unassembled WGS sequence"/>
</dbReference>
<keyword evidence="2 5" id="KW-0812">Transmembrane</keyword>
<feature type="transmembrane region" description="Helical" evidence="5">
    <location>
        <begin position="75"/>
        <end position="97"/>
    </location>
</feature>
<evidence type="ECO:0000256" key="3">
    <source>
        <dbReference type="ARBA" id="ARBA00022989"/>
    </source>
</evidence>
<keyword evidence="8" id="KW-1185">Reference proteome</keyword>
<evidence type="ECO:0000313" key="8">
    <source>
        <dbReference type="Proteomes" id="UP000010931"/>
    </source>
</evidence>
<feature type="transmembrane region" description="Helical" evidence="5">
    <location>
        <begin position="394"/>
        <end position="413"/>
    </location>
</feature>
<dbReference type="PATRIC" id="fig|698760.3.peg.5368"/>
<feature type="transmembrane region" description="Helical" evidence="5">
    <location>
        <begin position="335"/>
        <end position="356"/>
    </location>
</feature>
<dbReference type="SUPFAM" id="SSF103473">
    <property type="entry name" value="MFS general substrate transporter"/>
    <property type="match status" value="1"/>
</dbReference>
<sequence>MPELVGSTAQMASCFDNPAHARAGGRPMTAIAPAEQSAPPRGDRRLLLGVFAVMGLVMAVWGTRMPSVQRVANLGTGHLSLVLLGAAAGMVAGLQLGGRLADRHGPSRLLVVPAVVFGLALALLGQCRTLPTLIAAAVVFGFAHGLLDVGCNVSAVHCEIAFQRSIMSGLHAAYSIGALCGAALAAVTTWMSHEVLFAMVGAFTVLAAATAVPAVRTATSLDHAPERPEAVPDEAKPAQTSHTKVWLLGALAAACLLAEGAAADWSAVHLHSLNSSEATAAAAYALYSAAMAVGRLAGDRLTGRYGAPALVCAGATLAAAGLGAALIAGSAPAALLGWMALGAGLSTAMPALITAAGRGGPRAVGTVATIGYLGLLAGPAAIGAIASFTSLTTALALLVVLTATVAVVSHRALESR</sequence>
<dbReference type="STRING" id="85558.T45_09145"/>
<feature type="transmembrane region" description="Helical" evidence="5">
    <location>
        <begin position="109"/>
        <end position="126"/>
    </location>
</feature>
<protein>
    <submittedName>
        <fullName evidence="7">Putative transporter</fullName>
    </submittedName>
</protein>
<feature type="transmembrane region" description="Helical" evidence="5">
    <location>
        <begin position="363"/>
        <end position="388"/>
    </location>
</feature>
<dbReference type="EMBL" id="AEJB01000361">
    <property type="protein sequence ID" value="ELP65836.1"/>
    <property type="molecule type" value="Genomic_DNA"/>
</dbReference>
<feature type="transmembrane region" description="Helical" evidence="5">
    <location>
        <begin position="46"/>
        <end position="63"/>
    </location>
</feature>
<dbReference type="PANTHER" id="PTHR23514">
    <property type="entry name" value="BYPASS OF STOP CODON PROTEIN 6"/>
    <property type="match status" value="1"/>
</dbReference>
<comment type="subcellular location">
    <subcellularLocation>
        <location evidence="1">Cell membrane</location>
        <topology evidence="1">Multi-pass membrane protein</topology>
    </subcellularLocation>
</comment>
<dbReference type="InterPro" id="IPR036259">
    <property type="entry name" value="MFS_trans_sf"/>
</dbReference>
<feature type="domain" description="Major facilitator superfamily (MFS) profile" evidence="6">
    <location>
        <begin position="43"/>
        <end position="416"/>
    </location>
</feature>
<reference evidence="7 8" key="1">
    <citation type="journal article" date="2011" name="Plasmid">
        <title>Streptomyces turgidiscabies Car8 contains a modular pathogenicity island that shares virulence genes with other actinobacterial plant pathogens.</title>
        <authorList>
            <person name="Huguet-Tapia J.C."/>
            <person name="Badger J.H."/>
            <person name="Loria R."/>
            <person name="Pettis G.S."/>
        </authorList>
    </citation>
    <scope>NUCLEOTIDE SEQUENCE [LARGE SCALE GENOMIC DNA]</scope>
    <source>
        <strain evidence="7 8">Car8</strain>
    </source>
</reference>
<evidence type="ECO:0000259" key="6">
    <source>
        <dbReference type="PROSITE" id="PS50850"/>
    </source>
</evidence>
<dbReference type="InterPro" id="IPR011701">
    <property type="entry name" value="MFS"/>
</dbReference>
<feature type="transmembrane region" description="Helical" evidence="5">
    <location>
        <begin position="278"/>
        <end position="297"/>
    </location>
</feature>
<dbReference type="InterPro" id="IPR051788">
    <property type="entry name" value="MFS_Transporter"/>
</dbReference>
<organism evidence="7 8">
    <name type="scientific">Streptomyces turgidiscabies (strain Car8)</name>
    <dbReference type="NCBI Taxonomy" id="698760"/>
    <lineage>
        <taxon>Bacteria</taxon>
        <taxon>Bacillati</taxon>
        <taxon>Actinomycetota</taxon>
        <taxon>Actinomycetes</taxon>
        <taxon>Kitasatosporales</taxon>
        <taxon>Streptomycetaceae</taxon>
        <taxon>Streptomyces</taxon>
    </lineage>
</organism>
<accession>L7F497</accession>
<keyword evidence="3 5" id="KW-1133">Transmembrane helix</keyword>
<dbReference type="AlphaFoldDB" id="L7F497"/>
<evidence type="ECO:0000256" key="1">
    <source>
        <dbReference type="ARBA" id="ARBA00004651"/>
    </source>
</evidence>
<evidence type="ECO:0000256" key="5">
    <source>
        <dbReference type="SAM" id="Phobius"/>
    </source>
</evidence>
<dbReference type="Pfam" id="PF07690">
    <property type="entry name" value="MFS_1"/>
    <property type="match status" value="1"/>
</dbReference>
<dbReference type="PROSITE" id="PS50850">
    <property type="entry name" value="MFS"/>
    <property type="match status" value="1"/>
</dbReference>
<feature type="transmembrane region" description="Helical" evidence="5">
    <location>
        <begin position="245"/>
        <end position="266"/>
    </location>
</feature>
<name>L7F497_STRT8</name>
<feature type="transmembrane region" description="Helical" evidence="5">
    <location>
        <begin position="196"/>
        <end position="215"/>
    </location>
</feature>